<dbReference type="NCBIfam" id="TIGR01316">
    <property type="entry name" value="gltA"/>
    <property type="match status" value="1"/>
</dbReference>
<accession>A0A0G2Z9U7</accession>
<dbReference type="Gene3D" id="3.50.50.60">
    <property type="entry name" value="FAD/NAD(P)-binding domain"/>
    <property type="match status" value="2"/>
</dbReference>
<dbReference type="PRINTS" id="PR00419">
    <property type="entry name" value="ADXRDTASE"/>
</dbReference>
<dbReference type="Pfam" id="PF07992">
    <property type="entry name" value="Pyr_redox_2"/>
    <property type="match status" value="1"/>
</dbReference>
<name>A0A0G2Z9U7_9BACT</name>
<feature type="domain" description="Dihydroprymidine dehydrogenase" evidence="2">
    <location>
        <begin position="17"/>
        <end position="125"/>
    </location>
</feature>
<dbReference type="STRING" id="1330330.IX53_02430"/>
<dbReference type="InterPro" id="IPR036188">
    <property type="entry name" value="FAD/NAD-bd_sf"/>
</dbReference>
<dbReference type="AlphaFoldDB" id="A0A0G2Z9U7"/>
<dbReference type="PANTHER" id="PTHR42783:SF3">
    <property type="entry name" value="GLUTAMATE SYNTHASE [NADPH] SMALL CHAIN-RELATED"/>
    <property type="match status" value="1"/>
</dbReference>
<dbReference type="InterPro" id="IPR006004">
    <property type="entry name" value="SudA-like"/>
</dbReference>
<dbReference type="PATRIC" id="fig|1330330.3.peg.495"/>
<sequence>MALKKRVPMLEQSPEERIKNFSEVALGYTEELALLEANRCLQCPTHPCISGCPVEINIPAFIKAICEKDYKKGIEILKDTNNLPAICGRVCPQEKQCEAQCVLGKVKGNDSVAIGRLERFLADLDLSLEISKHRSDTENTGKVAVIGAGPAGLTVAADLARMGYEVTIFEAFHRAGGVLIYGIPEFRLPKDIVEKEVNYVISLGVKIEYNQVIGRTIPFRKIRQDFDAVFIGIGAGAPRFMGIPGSNLNNIYSASEFLTRVNLLKANEFPKYDTPVRIANRVVVIGAGNVSMDAARTARRLGAEEVLVIYRRSEAEMPARLEEYHHALQEGIIFHWLTQPVEYIGDINNNVKAMKCIKMKLGVPDESGRRRPIPIDGSEFIVETSLVIEAIGQKANSVLRTGFPGLKLNKWGYIEADPETGATNLEGVFAGGDIVTGAATVIEAMGAGKRAARAIDSYIRSLKRA</sequence>
<dbReference type="SUPFAM" id="SSF51971">
    <property type="entry name" value="Nucleotide-binding domain"/>
    <property type="match status" value="1"/>
</dbReference>
<evidence type="ECO:0000313" key="3">
    <source>
        <dbReference type="EMBL" id="AKI96866.1"/>
    </source>
</evidence>
<dbReference type="InterPro" id="IPR009051">
    <property type="entry name" value="Helical_ferredxn"/>
</dbReference>
<dbReference type="Proteomes" id="UP000035159">
    <property type="component" value="Chromosome"/>
</dbReference>
<dbReference type="EMBL" id="CP011232">
    <property type="protein sequence ID" value="AKI96866.1"/>
    <property type="molecule type" value="Genomic_DNA"/>
</dbReference>
<dbReference type="SUPFAM" id="SSF46548">
    <property type="entry name" value="alpha-helical ferredoxin"/>
    <property type="match status" value="1"/>
</dbReference>
<dbReference type="Pfam" id="PF14691">
    <property type="entry name" value="Fer4_20"/>
    <property type="match status" value="1"/>
</dbReference>
<reference evidence="3 4" key="1">
    <citation type="submission" date="2015-04" db="EMBL/GenBank/DDBJ databases">
        <title>Complete Genome Sequence of Kosmotoga pacifica SLHLJ1.</title>
        <authorList>
            <person name="Jiang L.J."/>
            <person name="Shao Z.Z."/>
            <person name="Jebbar M."/>
        </authorList>
    </citation>
    <scope>NUCLEOTIDE SEQUENCE [LARGE SCALE GENOMIC DNA]</scope>
    <source>
        <strain evidence="3 4">SLHLJ1</strain>
    </source>
</reference>
<dbReference type="PANTHER" id="PTHR42783">
    <property type="entry name" value="GLUTAMATE SYNTHASE [NADPH] SMALL CHAIN"/>
    <property type="match status" value="1"/>
</dbReference>
<protein>
    <submittedName>
        <fullName evidence="3">Dihydropyrimidine dehydrogenase</fullName>
    </submittedName>
</protein>
<dbReference type="Gene3D" id="1.10.1060.10">
    <property type="entry name" value="Alpha-helical ferredoxin"/>
    <property type="match status" value="1"/>
</dbReference>
<dbReference type="InterPro" id="IPR028261">
    <property type="entry name" value="DPD_II"/>
</dbReference>
<evidence type="ECO:0000259" key="2">
    <source>
        <dbReference type="Pfam" id="PF14691"/>
    </source>
</evidence>
<dbReference type="RefSeq" id="WP_047754001.1">
    <property type="nucleotide sequence ID" value="NZ_CAJUHA010000004.1"/>
</dbReference>
<organism evidence="3 4">
    <name type="scientific">Kosmotoga pacifica</name>
    <dbReference type="NCBI Taxonomy" id="1330330"/>
    <lineage>
        <taxon>Bacteria</taxon>
        <taxon>Thermotogati</taxon>
        <taxon>Thermotogota</taxon>
        <taxon>Thermotogae</taxon>
        <taxon>Kosmotogales</taxon>
        <taxon>Kosmotogaceae</taxon>
        <taxon>Kosmotoga</taxon>
    </lineage>
</organism>
<dbReference type="GO" id="GO:0016491">
    <property type="term" value="F:oxidoreductase activity"/>
    <property type="evidence" value="ECO:0007669"/>
    <property type="project" value="InterPro"/>
</dbReference>
<gene>
    <name evidence="3" type="ORF">IX53_02430</name>
</gene>
<feature type="domain" description="FAD/NAD(P)-binding" evidence="1">
    <location>
        <begin position="142"/>
        <end position="448"/>
    </location>
</feature>
<dbReference type="InterPro" id="IPR023753">
    <property type="entry name" value="FAD/NAD-binding_dom"/>
</dbReference>
<dbReference type="KEGG" id="kpf:IX53_02430"/>
<proteinExistence type="predicted"/>
<evidence type="ECO:0000313" key="4">
    <source>
        <dbReference type="Proteomes" id="UP000035159"/>
    </source>
</evidence>
<evidence type="ECO:0000259" key="1">
    <source>
        <dbReference type="Pfam" id="PF07992"/>
    </source>
</evidence>
<dbReference type="GO" id="GO:0051536">
    <property type="term" value="F:iron-sulfur cluster binding"/>
    <property type="evidence" value="ECO:0007669"/>
    <property type="project" value="InterPro"/>
</dbReference>
<keyword evidence="4" id="KW-1185">Reference proteome</keyword>
<dbReference type="OrthoDB" id="9803192at2"/>